<keyword evidence="4" id="KW-1185">Reference proteome</keyword>
<dbReference type="OrthoDB" id="14034at2"/>
<dbReference type="PANTHER" id="PTHR36304:SF4">
    <property type="entry name" value="DUF4388 DOMAIN-CONTAINING PROTEIN"/>
    <property type="match status" value="1"/>
</dbReference>
<dbReference type="PANTHER" id="PTHR36304">
    <property type="entry name" value="DOMAIN GTPASE-ACTIVATING PROTEIN, PUTATIVE-RELATED-RELATED"/>
    <property type="match status" value="1"/>
</dbReference>
<feature type="domain" description="DUF8082" evidence="2">
    <location>
        <begin position="218"/>
        <end position="270"/>
    </location>
</feature>
<accession>A0A420W8F7</accession>
<evidence type="ECO:0000259" key="1">
    <source>
        <dbReference type="Pfam" id="PF14332"/>
    </source>
</evidence>
<protein>
    <submittedName>
        <fullName evidence="3">Uncharacterized protein DUF4388</fullName>
    </submittedName>
</protein>
<dbReference type="RefSeq" id="WP_121169843.1">
    <property type="nucleotide sequence ID" value="NZ_RBIE01000001.1"/>
</dbReference>
<dbReference type="EMBL" id="RBIE01000001">
    <property type="protein sequence ID" value="RKQ63603.1"/>
    <property type="molecule type" value="Genomic_DNA"/>
</dbReference>
<proteinExistence type="predicted"/>
<name>A0A420W8F7_9BACT</name>
<organism evidence="3 4">
    <name type="scientific">Thermovibrio guaymasensis</name>
    <dbReference type="NCBI Taxonomy" id="240167"/>
    <lineage>
        <taxon>Bacteria</taxon>
        <taxon>Pseudomonadati</taxon>
        <taxon>Aquificota</taxon>
        <taxon>Aquificia</taxon>
        <taxon>Desulfurobacteriales</taxon>
        <taxon>Desulfurobacteriaceae</taxon>
        <taxon>Thermovibrio</taxon>
    </lineage>
</organism>
<feature type="domain" description="PatA-like N-terminal" evidence="1">
    <location>
        <begin position="5"/>
        <end position="120"/>
    </location>
</feature>
<dbReference type="InterPro" id="IPR058395">
    <property type="entry name" value="DUF8082"/>
</dbReference>
<evidence type="ECO:0000259" key="2">
    <source>
        <dbReference type="Pfam" id="PF26309"/>
    </source>
</evidence>
<evidence type="ECO:0000313" key="3">
    <source>
        <dbReference type="EMBL" id="RKQ63603.1"/>
    </source>
</evidence>
<dbReference type="Pfam" id="PF14332">
    <property type="entry name" value="DUF4388"/>
    <property type="match status" value="1"/>
</dbReference>
<dbReference type="InterPro" id="IPR025497">
    <property type="entry name" value="PatA-like_N"/>
</dbReference>
<dbReference type="Proteomes" id="UP000280881">
    <property type="component" value="Unassembled WGS sequence"/>
</dbReference>
<reference evidence="3 4" key="1">
    <citation type="submission" date="2018-10" db="EMBL/GenBank/DDBJ databases">
        <title>Genomic Encyclopedia of Type Strains, Phase IV (KMG-IV): sequencing the most valuable type-strain genomes for metagenomic binning, comparative biology and taxonomic classification.</title>
        <authorList>
            <person name="Goeker M."/>
        </authorList>
    </citation>
    <scope>NUCLEOTIDE SEQUENCE [LARGE SCALE GENOMIC DNA]</scope>
    <source>
        <strain evidence="3 4">DSM 15521</strain>
    </source>
</reference>
<comment type="caution">
    <text evidence="3">The sequence shown here is derived from an EMBL/GenBank/DDBJ whole genome shotgun (WGS) entry which is preliminary data.</text>
</comment>
<sequence>MELRGDFKSYSEILDLIQIITMGKKSGEVNLRSDIQSITIFFKDGKAIDFSANVPALKVLRERTLSGEIPLNEAVDFLLHHIALWDKGRFLFLEKPISLEGIGNVDTLNIMMNFTKEEDELDQEVKEALKNNKVFTLSEEAKLPITITSQGWKLLVSICRGVPIWDALLMKGTSFSEDTKTLQVLFKHRMIKEKADEVKSLKTVEEKGKIPTSFVPEEKLEKIRELLVEAMGPMGEFLIEETLEDMEISQLPTDLIPRFIDTILEKIPDTCLIEGEKCRDRLKEDFLQILEGGSDEA</sequence>
<evidence type="ECO:0000313" key="4">
    <source>
        <dbReference type="Proteomes" id="UP000280881"/>
    </source>
</evidence>
<gene>
    <name evidence="3" type="ORF">C7457_0477</name>
</gene>
<dbReference type="Pfam" id="PF26309">
    <property type="entry name" value="DUF8082"/>
    <property type="match status" value="1"/>
</dbReference>
<dbReference type="AlphaFoldDB" id="A0A420W8F7"/>